<organism evidence="1 2">
    <name type="scientific">Araneus ventricosus</name>
    <name type="common">Orbweaver spider</name>
    <name type="synonym">Epeira ventricosa</name>
    <dbReference type="NCBI Taxonomy" id="182803"/>
    <lineage>
        <taxon>Eukaryota</taxon>
        <taxon>Metazoa</taxon>
        <taxon>Ecdysozoa</taxon>
        <taxon>Arthropoda</taxon>
        <taxon>Chelicerata</taxon>
        <taxon>Arachnida</taxon>
        <taxon>Araneae</taxon>
        <taxon>Araneomorphae</taxon>
        <taxon>Entelegynae</taxon>
        <taxon>Araneoidea</taxon>
        <taxon>Araneidae</taxon>
        <taxon>Araneus</taxon>
    </lineage>
</organism>
<keyword evidence="2" id="KW-1185">Reference proteome</keyword>
<sequence length="115" mass="12803">MIKSHSSRQSPVLPPAVTNVNRNAERFKVSSCLLDKIITSHHTLRLDSKKPKPQVLGACVHSRDTGISKHTIQVNREGFIFMSSSGASRRFIASLSLLWSSIKEVSWCQNSLQNS</sequence>
<comment type="caution">
    <text evidence="1">The sequence shown here is derived from an EMBL/GenBank/DDBJ whole genome shotgun (WGS) entry which is preliminary data.</text>
</comment>
<dbReference type="AlphaFoldDB" id="A0A4Y2N8J3"/>
<evidence type="ECO:0000313" key="1">
    <source>
        <dbReference type="EMBL" id="GBN35253.1"/>
    </source>
</evidence>
<evidence type="ECO:0000313" key="2">
    <source>
        <dbReference type="Proteomes" id="UP000499080"/>
    </source>
</evidence>
<accession>A0A4Y2N8J3</accession>
<reference evidence="1 2" key="1">
    <citation type="journal article" date="2019" name="Sci. Rep.">
        <title>Orb-weaving spider Araneus ventricosus genome elucidates the spidroin gene catalogue.</title>
        <authorList>
            <person name="Kono N."/>
            <person name="Nakamura H."/>
            <person name="Ohtoshi R."/>
            <person name="Moran D.A.P."/>
            <person name="Shinohara A."/>
            <person name="Yoshida Y."/>
            <person name="Fujiwara M."/>
            <person name="Mori M."/>
            <person name="Tomita M."/>
            <person name="Arakawa K."/>
        </authorList>
    </citation>
    <scope>NUCLEOTIDE SEQUENCE [LARGE SCALE GENOMIC DNA]</scope>
</reference>
<protein>
    <submittedName>
        <fullName evidence="1">Uncharacterized protein</fullName>
    </submittedName>
</protein>
<dbReference type="EMBL" id="BGPR01008670">
    <property type="protein sequence ID" value="GBN35253.1"/>
    <property type="molecule type" value="Genomic_DNA"/>
</dbReference>
<gene>
    <name evidence="1" type="ORF">AVEN_89674_1</name>
</gene>
<name>A0A4Y2N8J3_ARAVE</name>
<dbReference type="Proteomes" id="UP000499080">
    <property type="component" value="Unassembled WGS sequence"/>
</dbReference>
<proteinExistence type="predicted"/>